<evidence type="ECO:0000313" key="3">
    <source>
        <dbReference type="Proteomes" id="UP001500432"/>
    </source>
</evidence>
<dbReference type="Proteomes" id="UP001500432">
    <property type="component" value="Unassembled WGS sequence"/>
</dbReference>
<reference evidence="3" key="1">
    <citation type="journal article" date="2019" name="Int. J. Syst. Evol. Microbiol.">
        <title>The Global Catalogue of Microorganisms (GCM) 10K type strain sequencing project: providing services to taxonomists for standard genome sequencing and annotation.</title>
        <authorList>
            <consortium name="The Broad Institute Genomics Platform"/>
            <consortium name="The Broad Institute Genome Sequencing Center for Infectious Disease"/>
            <person name="Wu L."/>
            <person name="Ma J."/>
        </authorList>
    </citation>
    <scope>NUCLEOTIDE SEQUENCE [LARGE SCALE GENOMIC DNA]</scope>
    <source>
        <strain evidence="3">JCM 16034</strain>
    </source>
</reference>
<sequence length="329" mass="36315">MRVLLVSPAFHGYARAMAMALGAIGHEVSVHLYDRPVDMRSRVGMRLLHRPPEGGQAVWARAELTVRAIGALRSIRPEAVLVVKGDQFGSDWWEALSESGVPHVTWFYDELRRMRYSAEQLSVVGPIATYSACDVRTLAASGITVTHVPLGFDALADVVDRSHEGISFVGARYPGREATLRRLVAAGVTVKAFGRGWSRRPLDIIRSGQFRHPGVASGPQLDRSESYGLMKASAATLNLHGDQDGFTMRTFEAPGVGAVHICDRQDVAMHYEIGAETLVFSTEEELAEICHRVLADPVWAGSIRERGRKRTLAEHTLVHRMRTLETLWA</sequence>
<gene>
    <name evidence="2" type="ORF">GCM10009849_11910</name>
</gene>
<name>A0ABP5NG40_9MICC</name>
<accession>A0ABP5NG40</accession>
<dbReference type="SUPFAM" id="SSF53756">
    <property type="entry name" value="UDP-Glycosyltransferase/glycogen phosphorylase"/>
    <property type="match status" value="1"/>
</dbReference>
<evidence type="ECO:0000313" key="2">
    <source>
        <dbReference type="EMBL" id="GAA2198600.1"/>
    </source>
</evidence>
<feature type="domain" description="Spore protein YkvP/CgeB glycosyl transferase-like" evidence="1">
    <location>
        <begin position="179"/>
        <end position="325"/>
    </location>
</feature>
<protein>
    <recommendedName>
        <fullName evidence="1">Spore protein YkvP/CgeB glycosyl transferase-like domain-containing protein</fullName>
    </recommendedName>
</protein>
<comment type="caution">
    <text evidence="2">The sequence shown here is derived from an EMBL/GenBank/DDBJ whole genome shotgun (WGS) entry which is preliminary data.</text>
</comment>
<evidence type="ECO:0000259" key="1">
    <source>
        <dbReference type="Pfam" id="PF13524"/>
    </source>
</evidence>
<dbReference type="Pfam" id="PF13524">
    <property type="entry name" value="Glyco_trans_1_2"/>
    <property type="match status" value="1"/>
</dbReference>
<keyword evidence="3" id="KW-1185">Reference proteome</keyword>
<proteinExistence type="predicted"/>
<dbReference type="EMBL" id="BAAAQW010000003">
    <property type="protein sequence ID" value="GAA2198600.1"/>
    <property type="molecule type" value="Genomic_DNA"/>
</dbReference>
<dbReference type="InterPro" id="IPR055259">
    <property type="entry name" value="YkvP/CgeB_Glyco_trans-like"/>
</dbReference>
<organism evidence="2 3">
    <name type="scientific">Sinomonas flava</name>
    <dbReference type="NCBI Taxonomy" id="496857"/>
    <lineage>
        <taxon>Bacteria</taxon>
        <taxon>Bacillati</taxon>
        <taxon>Actinomycetota</taxon>
        <taxon>Actinomycetes</taxon>
        <taxon>Micrococcales</taxon>
        <taxon>Micrococcaceae</taxon>
        <taxon>Sinomonas</taxon>
    </lineage>
</organism>